<gene>
    <name evidence="2" type="ORF">ACFQ22_14030</name>
</gene>
<feature type="domain" description="N-acetyltransferase" evidence="1">
    <location>
        <begin position="37"/>
        <end position="125"/>
    </location>
</feature>
<keyword evidence="2" id="KW-0808">Transferase</keyword>
<dbReference type="GO" id="GO:0016746">
    <property type="term" value="F:acyltransferase activity"/>
    <property type="evidence" value="ECO:0007669"/>
    <property type="project" value="UniProtKB-KW"/>
</dbReference>
<reference evidence="3" key="1">
    <citation type="journal article" date="2019" name="Int. J. Syst. Evol. Microbiol.">
        <title>The Global Catalogue of Microorganisms (GCM) 10K type strain sequencing project: providing services to taxonomists for standard genome sequencing and annotation.</title>
        <authorList>
            <consortium name="The Broad Institute Genomics Platform"/>
            <consortium name="The Broad Institute Genome Sequencing Center for Infectious Disease"/>
            <person name="Wu L."/>
            <person name="Ma J."/>
        </authorList>
    </citation>
    <scope>NUCLEOTIDE SEQUENCE [LARGE SCALE GENOMIC DNA]</scope>
    <source>
        <strain evidence="3">CCUG 71848</strain>
    </source>
</reference>
<dbReference type="EC" id="2.3.1.-" evidence="2"/>
<dbReference type="SUPFAM" id="SSF55729">
    <property type="entry name" value="Acyl-CoA N-acyltransferases (Nat)"/>
    <property type="match status" value="1"/>
</dbReference>
<dbReference type="InterPro" id="IPR000182">
    <property type="entry name" value="GNAT_dom"/>
</dbReference>
<dbReference type="EMBL" id="JBHTLH010000044">
    <property type="protein sequence ID" value="MFD1126458.1"/>
    <property type="molecule type" value="Genomic_DNA"/>
</dbReference>
<dbReference type="Pfam" id="PF13673">
    <property type="entry name" value="Acetyltransf_10"/>
    <property type="match status" value="1"/>
</dbReference>
<dbReference type="Gene3D" id="3.40.630.30">
    <property type="match status" value="1"/>
</dbReference>
<evidence type="ECO:0000259" key="1">
    <source>
        <dbReference type="Pfam" id="PF13673"/>
    </source>
</evidence>
<sequence>MIIYSATAKINVKQFIELSRHANSPRQITDVRRIDRLLHNTNLLYSAWNDDTLVGVVRGFSDEAYCCYLADVVIRKCDQSQEIERKLISKIHRDLGPGISLVLKASSTFLPTYLKLGFKKVDSGFELVSGN</sequence>
<keyword evidence="3" id="KW-1185">Reference proteome</keyword>
<accession>A0ABW3PQV1</accession>
<comment type="caution">
    <text evidence="2">The sequence shown here is derived from an EMBL/GenBank/DDBJ whole genome shotgun (WGS) entry which is preliminary data.</text>
</comment>
<name>A0ABW3PQV1_9LACO</name>
<keyword evidence="2" id="KW-0012">Acyltransferase</keyword>
<organism evidence="2 3">
    <name type="scientific">Lentilactobacillus raoultii</name>
    <dbReference type="NCBI Taxonomy" id="1987503"/>
    <lineage>
        <taxon>Bacteria</taxon>
        <taxon>Bacillati</taxon>
        <taxon>Bacillota</taxon>
        <taxon>Bacilli</taxon>
        <taxon>Lactobacillales</taxon>
        <taxon>Lactobacillaceae</taxon>
        <taxon>Lentilactobacillus</taxon>
    </lineage>
</organism>
<proteinExistence type="predicted"/>
<dbReference type="RefSeq" id="WP_121978680.1">
    <property type="nucleotide sequence ID" value="NZ_JBHTLH010000044.1"/>
</dbReference>
<dbReference type="Proteomes" id="UP001597156">
    <property type="component" value="Unassembled WGS sequence"/>
</dbReference>
<dbReference type="InterPro" id="IPR016181">
    <property type="entry name" value="Acyl_CoA_acyltransferase"/>
</dbReference>
<evidence type="ECO:0000313" key="2">
    <source>
        <dbReference type="EMBL" id="MFD1126458.1"/>
    </source>
</evidence>
<evidence type="ECO:0000313" key="3">
    <source>
        <dbReference type="Proteomes" id="UP001597156"/>
    </source>
</evidence>
<protein>
    <submittedName>
        <fullName evidence="2">GNAT family N-acetyltransferase</fullName>
        <ecNumber evidence="2">2.3.1.-</ecNumber>
    </submittedName>
</protein>